<keyword evidence="2" id="KW-1185">Reference proteome</keyword>
<gene>
    <name evidence="1" type="ORF">DJ568_10390</name>
</gene>
<comment type="caution">
    <text evidence="1">The sequence shown here is derived from an EMBL/GenBank/DDBJ whole genome shotgun (WGS) entry which is preliminary data.</text>
</comment>
<dbReference type="Pfam" id="PF20125">
    <property type="entry name" value="DUF6515"/>
    <property type="match status" value="1"/>
</dbReference>
<organism evidence="1 2">
    <name type="scientific">Mucilaginibacter hurinus</name>
    <dbReference type="NCBI Taxonomy" id="2201324"/>
    <lineage>
        <taxon>Bacteria</taxon>
        <taxon>Pseudomonadati</taxon>
        <taxon>Bacteroidota</taxon>
        <taxon>Sphingobacteriia</taxon>
        <taxon>Sphingobacteriales</taxon>
        <taxon>Sphingobacteriaceae</taxon>
        <taxon>Mucilaginibacter</taxon>
    </lineage>
</organism>
<proteinExistence type="predicted"/>
<accession>A0A367GNJ2</accession>
<dbReference type="Proteomes" id="UP000253209">
    <property type="component" value="Unassembled WGS sequence"/>
</dbReference>
<sequence>MPYGYYPFYWNNVQYYYSDGLYYQQQDDEYTVVEPPVGAEIKQLPEKAQSIVINGVQYYELNGVYYQPVTKDDGTVAYQIAGKDGELNTDEAEEGQLPLVGDIELELPPDSRKVKLNGETLFISPDGVYYKEDRDANDNKVYKVVGVPAEETSPARD</sequence>
<evidence type="ECO:0000313" key="1">
    <source>
        <dbReference type="EMBL" id="RCH54880.1"/>
    </source>
</evidence>
<dbReference type="EMBL" id="QGDC01000005">
    <property type="protein sequence ID" value="RCH54880.1"/>
    <property type="molecule type" value="Genomic_DNA"/>
</dbReference>
<name>A0A367GNJ2_9SPHI</name>
<evidence type="ECO:0000313" key="2">
    <source>
        <dbReference type="Proteomes" id="UP000253209"/>
    </source>
</evidence>
<dbReference type="InterPro" id="IPR045398">
    <property type="entry name" value="DUF6515"/>
</dbReference>
<dbReference type="AlphaFoldDB" id="A0A367GNJ2"/>
<reference evidence="1 2" key="1">
    <citation type="submission" date="2018-05" db="EMBL/GenBank/DDBJ databases">
        <title>Mucilaginibacter hurinus sp. nov., isolated from briquette warehouse soil.</title>
        <authorList>
            <person name="Choi L."/>
        </authorList>
    </citation>
    <scope>NUCLEOTIDE SEQUENCE [LARGE SCALE GENOMIC DNA]</scope>
    <source>
        <strain evidence="1 2">ZR32</strain>
    </source>
</reference>
<protein>
    <submittedName>
        <fullName evidence="1">Uncharacterized protein</fullName>
    </submittedName>
</protein>